<comment type="similarity">
    <text evidence="8 9">Belongs to the TRAP transporter small permease family.</text>
</comment>
<accession>A0ABT1WY62</accession>
<dbReference type="EMBL" id="JANJOU010000001">
    <property type="protein sequence ID" value="MCR0980785.1"/>
    <property type="molecule type" value="Genomic_DNA"/>
</dbReference>
<reference evidence="11 12" key="1">
    <citation type="submission" date="2022-06" db="EMBL/GenBank/DDBJ databases">
        <title>Roseomonas CN29.</title>
        <authorList>
            <person name="Cheng Y."/>
            <person name="He X."/>
        </authorList>
    </citation>
    <scope>NUCLEOTIDE SEQUENCE [LARGE SCALE GENOMIC DNA]</scope>
    <source>
        <strain evidence="11 12">CN29</strain>
    </source>
</reference>
<keyword evidence="5 9" id="KW-0812">Transmembrane</keyword>
<evidence type="ECO:0000256" key="8">
    <source>
        <dbReference type="ARBA" id="ARBA00038436"/>
    </source>
</evidence>
<keyword evidence="2 9" id="KW-0813">Transport</keyword>
<dbReference type="RefSeq" id="WP_257714454.1">
    <property type="nucleotide sequence ID" value="NZ_JANJOU010000001.1"/>
</dbReference>
<evidence type="ECO:0000256" key="5">
    <source>
        <dbReference type="ARBA" id="ARBA00022692"/>
    </source>
</evidence>
<feature type="transmembrane region" description="Helical" evidence="9">
    <location>
        <begin position="148"/>
        <end position="173"/>
    </location>
</feature>
<dbReference type="Proteomes" id="UP001524642">
    <property type="component" value="Unassembled WGS sequence"/>
</dbReference>
<dbReference type="InterPro" id="IPR007387">
    <property type="entry name" value="TRAP_DctQ"/>
</dbReference>
<keyword evidence="6 9" id="KW-1133">Transmembrane helix</keyword>
<gene>
    <name evidence="11" type="ORF">NRP21_01830</name>
</gene>
<dbReference type="PANTHER" id="PTHR35011">
    <property type="entry name" value="2,3-DIKETO-L-GULONATE TRAP TRANSPORTER SMALL PERMEASE PROTEIN YIAM"/>
    <property type="match status" value="1"/>
</dbReference>
<organism evidence="11 12">
    <name type="scientific">Roseomonas populi</name>
    <dbReference type="NCBI Taxonomy" id="3121582"/>
    <lineage>
        <taxon>Bacteria</taxon>
        <taxon>Pseudomonadati</taxon>
        <taxon>Pseudomonadota</taxon>
        <taxon>Alphaproteobacteria</taxon>
        <taxon>Acetobacterales</taxon>
        <taxon>Roseomonadaceae</taxon>
        <taxon>Roseomonas</taxon>
    </lineage>
</organism>
<proteinExistence type="inferred from homology"/>
<keyword evidence="4 9" id="KW-0997">Cell inner membrane</keyword>
<dbReference type="InterPro" id="IPR055348">
    <property type="entry name" value="DctQ"/>
</dbReference>
<keyword evidence="3" id="KW-1003">Cell membrane</keyword>
<evidence type="ECO:0000313" key="12">
    <source>
        <dbReference type="Proteomes" id="UP001524642"/>
    </source>
</evidence>
<evidence type="ECO:0000256" key="3">
    <source>
        <dbReference type="ARBA" id="ARBA00022475"/>
    </source>
</evidence>
<evidence type="ECO:0000256" key="9">
    <source>
        <dbReference type="RuleBase" id="RU369079"/>
    </source>
</evidence>
<feature type="domain" description="Tripartite ATP-independent periplasmic transporters DctQ component" evidence="10">
    <location>
        <begin position="38"/>
        <end position="166"/>
    </location>
</feature>
<evidence type="ECO:0000256" key="1">
    <source>
        <dbReference type="ARBA" id="ARBA00004429"/>
    </source>
</evidence>
<feature type="transmembrane region" description="Helical" evidence="9">
    <location>
        <begin position="99"/>
        <end position="121"/>
    </location>
</feature>
<evidence type="ECO:0000259" key="10">
    <source>
        <dbReference type="Pfam" id="PF04290"/>
    </source>
</evidence>
<dbReference type="Pfam" id="PF04290">
    <property type="entry name" value="DctQ"/>
    <property type="match status" value="1"/>
</dbReference>
<evidence type="ECO:0000256" key="4">
    <source>
        <dbReference type="ARBA" id="ARBA00022519"/>
    </source>
</evidence>
<keyword evidence="12" id="KW-1185">Reference proteome</keyword>
<name>A0ABT1WY62_9PROT</name>
<feature type="transmembrane region" description="Helical" evidence="9">
    <location>
        <begin position="21"/>
        <end position="41"/>
    </location>
</feature>
<dbReference type="PANTHER" id="PTHR35011:SF10">
    <property type="entry name" value="TRAP TRANSPORTER SMALL PERMEASE PROTEIN"/>
    <property type="match status" value="1"/>
</dbReference>
<evidence type="ECO:0000256" key="6">
    <source>
        <dbReference type="ARBA" id="ARBA00022989"/>
    </source>
</evidence>
<comment type="caution">
    <text evidence="11">The sequence shown here is derived from an EMBL/GenBank/DDBJ whole genome shotgun (WGS) entry which is preliminary data.</text>
</comment>
<protein>
    <recommendedName>
        <fullName evidence="9">TRAP transporter small permease protein</fullName>
    </recommendedName>
</protein>
<comment type="function">
    <text evidence="9">Part of the tripartite ATP-independent periplasmic (TRAP) transport system.</text>
</comment>
<keyword evidence="7 9" id="KW-0472">Membrane</keyword>
<comment type="subunit">
    <text evidence="9">The complex comprises the extracytoplasmic solute receptor protein and the two transmembrane proteins.</text>
</comment>
<feature type="transmembrane region" description="Helical" evidence="9">
    <location>
        <begin position="61"/>
        <end position="79"/>
    </location>
</feature>
<evidence type="ECO:0000256" key="2">
    <source>
        <dbReference type="ARBA" id="ARBA00022448"/>
    </source>
</evidence>
<evidence type="ECO:0000313" key="11">
    <source>
        <dbReference type="EMBL" id="MCR0980785.1"/>
    </source>
</evidence>
<sequence>MSGAVPAPLAAARGLTRGVSYVATVMAYLAGWNYIACAALITFDVVGRSFFGVSSAATVEISSYMLACGIAWALAHTLARRAHIRVDVLVNRMPLRARALLHVLSLAMLAAFAGFVAWAGWQILDESMLFEAHDNSALRIPLDIPQGIWAFGLLAFLAMTLVLLLESVLALLFGLPEEVDSLLGSRSVDDETQEALEAVAMAREEHPA</sequence>
<comment type="subcellular location">
    <subcellularLocation>
        <location evidence="1 9">Cell inner membrane</location>
        <topology evidence="1 9">Multi-pass membrane protein</topology>
    </subcellularLocation>
</comment>
<evidence type="ECO:0000256" key="7">
    <source>
        <dbReference type="ARBA" id="ARBA00023136"/>
    </source>
</evidence>